<dbReference type="InterPro" id="IPR049326">
    <property type="entry name" value="Rhodopsin_dom_fungi"/>
</dbReference>
<comment type="similarity">
    <text evidence="5">Belongs to the SAT4 family.</text>
</comment>
<evidence type="ECO:0000256" key="7">
    <source>
        <dbReference type="SAM" id="Phobius"/>
    </source>
</evidence>
<dbReference type="OrthoDB" id="2496787at2759"/>
<dbReference type="Proteomes" id="UP000813461">
    <property type="component" value="Unassembled WGS sequence"/>
</dbReference>
<name>A0A8K0QYN0_9PLEO</name>
<feature type="domain" description="Rhodopsin" evidence="8">
    <location>
        <begin position="15"/>
        <end position="218"/>
    </location>
</feature>
<comment type="caution">
    <text evidence="9">The sequence shown here is derived from an EMBL/GenBank/DDBJ whole genome shotgun (WGS) entry which is preliminary data.</text>
</comment>
<feature type="transmembrane region" description="Helical" evidence="7">
    <location>
        <begin position="197"/>
        <end position="220"/>
    </location>
</feature>
<keyword evidence="3 7" id="KW-1133">Transmembrane helix</keyword>
<evidence type="ECO:0000256" key="6">
    <source>
        <dbReference type="SAM" id="MobiDB-lite"/>
    </source>
</evidence>
<gene>
    <name evidence="9" type="ORF">FB567DRAFT_596137</name>
</gene>
<dbReference type="PANTHER" id="PTHR33048:SF143">
    <property type="entry name" value="EXTRACELLULAR MEMBRANE PROTEIN CFEM DOMAIN-CONTAINING PROTEIN-RELATED"/>
    <property type="match status" value="1"/>
</dbReference>
<evidence type="ECO:0000256" key="4">
    <source>
        <dbReference type="ARBA" id="ARBA00023136"/>
    </source>
</evidence>
<keyword evidence="4 7" id="KW-0472">Membrane</keyword>
<dbReference type="InterPro" id="IPR052337">
    <property type="entry name" value="SAT4-like"/>
</dbReference>
<keyword evidence="10" id="KW-1185">Reference proteome</keyword>
<evidence type="ECO:0000256" key="2">
    <source>
        <dbReference type="ARBA" id="ARBA00022692"/>
    </source>
</evidence>
<sequence>MGLIVALDIPVVWIADRMTHTGLGRDIWTLPFDNISQMLKYYWAGELLYFAVTWLIRIAFVLFFFQVFIDQTFRRVLWAVIAIYLAAMISGILSVAFLCTPVSYAWRSWEGEHEGRCIDHNAVAFTQAAFTITADVVTIVLALSQIWHLHMSLKKKIGVALMFSIGIFIMVVAAIRLKSLVLFARTPNPTWDSLNATVWSAIEVQIGIICICMPSIRLGLTRLMPMMGSSRQQGTGASYGSGRVFEGHASAKGKPFTASRASRPQVEDTESFVQLVDIDTKGGSGRGSNP</sequence>
<evidence type="ECO:0000256" key="5">
    <source>
        <dbReference type="ARBA" id="ARBA00038359"/>
    </source>
</evidence>
<dbReference type="GO" id="GO:0016020">
    <property type="term" value="C:membrane"/>
    <property type="evidence" value="ECO:0007669"/>
    <property type="project" value="UniProtKB-SubCell"/>
</dbReference>
<keyword evidence="2 7" id="KW-0812">Transmembrane</keyword>
<comment type="subcellular location">
    <subcellularLocation>
        <location evidence="1">Membrane</location>
        <topology evidence="1">Multi-pass membrane protein</topology>
    </subcellularLocation>
</comment>
<evidence type="ECO:0000256" key="1">
    <source>
        <dbReference type="ARBA" id="ARBA00004141"/>
    </source>
</evidence>
<feature type="transmembrane region" description="Helical" evidence="7">
    <location>
        <begin position="47"/>
        <end position="69"/>
    </location>
</feature>
<accession>A0A8K0QYN0</accession>
<feature type="transmembrane region" description="Helical" evidence="7">
    <location>
        <begin position="124"/>
        <end position="147"/>
    </location>
</feature>
<protein>
    <recommendedName>
        <fullName evidence="8">Rhodopsin domain-containing protein</fullName>
    </recommendedName>
</protein>
<evidence type="ECO:0000256" key="3">
    <source>
        <dbReference type="ARBA" id="ARBA00022989"/>
    </source>
</evidence>
<dbReference type="AlphaFoldDB" id="A0A8K0QYN0"/>
<dbReference type="Pfam" id="PF20684">
    <property type="entry name" value="Fung_rhodopsin"/>
    <property type="match status" value="1"/>
</dbReference>
<feature type="region of interest" description="Disordered" evidence="6">
    <location>
        <begin position="249"/>
        <end position="290"/>
    </location>
</feature>
<proteinExistence type="inferred from homology"/>
<organism evidence="9 10">
    <name type="scientific">Paraphoma chrysanthemicola</name>
    <dbReference type="NCBI Taxonomy" id="798071"/>
    <lineage>
        <taxon>Eukaryota</taxon>
        <taxon>Fungi</taxon>
        <taxon>Dikarya</taxon>
        <taxon>Ascomycota</taxon>
        <taxon>Pezizomycotina</taxon>
        <taxon>Dothideomycetes</taxon>
        <taxon>Pleosporomycetidae</taxon>
        <taxon>Pleosporales</taxon>
        <taxon>Pleosporineae</taxon>
        <taxon>Phaeosphaeriaceae</taxon>
        <taxon>Paraphoma</taxon>
    </lineage>
</organism>
<evidence type="ECO:0000259" key="8">
    <source>
        <dbReference type="Pfam" id="PF20684"/>
    </source>
</evidence>
<feature type="transmembrane region" description="Helical" evidence="7">
    <location>
        <begin position="76"/>
        <end position="104"/>
    </location>
</feature>
<evidence type="ECO:0000313" key="10">
    <source>
        <dbReference type="Proteomes" id="UP000813461"/>
    </source>
</evidence>
<feature type="transmembrane region" description="Helical" evidence="7">
    <location>
        <begin position="159"/>
        <end position="177"/>
    </location>
</feature>
<reference evidence="9" key="1">
    <citation type="journal article" date="2021" name="Nat. Commun.">
        <title>Genetic determinants of endophytism in the Arabidopsis root mycobiome.</title>
        <authorList>
            <person name="Mesny F."/>
            <person name="Miyauchi S."/>
            <person name="Thiergart T."/>
            <person name="Pickel B."/>
            <person name="Atanasova L."/>
            <person name="Karlsson M."/>
            <person name="Huettel B."/>
            <person name="Barry K.W."/>
            <person name="Haridas S."/>
            <person name="Chen C."/>
            <person name="Bauer D."/>
            <person name="Andreopoulos W."/>
            <person name="Pangilinan J."/>
            <person name="LaButti K."/>
            <person name="Riley R."/>
            <person name="Lipzen A."/>
            <person name="Clum A."/>
            <person name="Drula E."/>
            <person name="Henrissat B."/>
            <person name="Kohler A."/>
            <person name="Grigoriev I.V."/>
            <person name="Martin F.M."/>
            <person name="Hacquard S."/>
        </authorList>
    </citation>
    <scope>NUCLEOTIDE SEQUENCE</scope>
    <source>
        <strain evidence="9">MPI-SDFR-AT-0120</strain>
    </source>
</reference>
<dbReference type="PANTHER" id="PTHR33048">
    <property type="entry name" value="PTH11-LIKE INTEGRAL MEMBRANE PROTEIN (AFU_ORTHOLOGUE AFUA_5G11245)"/>
    <property type="match status" value="1"/>
</dbReference>
<dbReference type="EMBL" id="JAGMVJ010000017">
    <property type="protein sequence ID" value="KAH7078539.1"/>
    <property type="molecule type" value="Genomic_DNA"/>
</dbReference>
<evidence type="ECO:0000313" key="9">
    <source>
        <dbReference type="EMBL" id="KAH7078539.1"/>
    </source>
</evidence>